<feature type="domain" description="Lipocalin/cytosolic fatty-acid binding" evidence="3">
    <location>
        <begin position="34"/>
        <end position="175"/>
    </location>
</feature>
<dbReference type="PRINTS" id="PR00179">
    <property type="entry name" value="LIPOCALIN"/>
</dbReference>
<feature type="chain" id="PRO_5022984065" evidence="2">
    <location>
        <begin position="21"/>
        <end position="183"/>
    </location>
</feature>
<dbReference type="PRINTS" id="PR01254">
    <property type="entry name" value="PGNDSYNTHASE"/>
</dbReference>
<keyword evidence="2" id="KW-0732">Signal</keyword>
<sequence>MMSVELKMMCVLLFAVFVSAEHLSMTDFDLEKMSGKWYIIGMATNAEWFVSHKANMKMGTAVLVPTEDGDLDLSYTNMNENGSCWRMNHLANRTETPGRFVFTSQRWGNDNDMRVVDARFDEYAFIHTIKTKGGVSDLLNALYGRNTTVTEDLVEKFKTFSLDTGILQENILILPPYEECPTA</sequence>
<dbReference type="GO" id="GO:0036094">
    <property type="term" value="F:small molecule binding"/>
    <property type="evidence" value="ECO:0007669"/>
    <property type="project" value="InterPro"/>
</dbReference>
<dbReference type="PANTHER" id="PTHR11430">
    <property type="entry name" value="LIPOCALIN"/>
    <property type="match status" value="1"/>
</dbReference>
<dbReference type="PANTHER" id="PTHR11430:SF133">
    <property type="entry name" value="LIPOCALIN"/>
    <property type="match status" value="1"/>
</dbReference>
<dbReference type="Proteomes" id="UP000324632">
    <property type="component" value="Chromosome 22"/>
</dbReference>
<dbReference type="InterPro" id="IPR000566">
    <property type="entry name" value="Lipocln_cytosolic_FA-bd_dom"/>
</dbReference>
<comment type="caution">
    <text evidence="4">The sequence shown here is derived from an EMBL/GenBank/DDBJ whole genome shotgun (WGS) entry which is preliminary data.</text>
</comment>
<evidence type="ECO:0000313" key="4">
    <source>
        <dbReference type="EMBL" id="KAA0704792.1"/>
    </source>
</evidence>
<proteinExistence type="inferred from homology"/>
<evidence type="ECO:0000256" key="2">
    <source>
        <dbReference type="SAM" id="SignalP"/>
    </source>
</evidence>
<feature type="signal peptide" evidence="2">
    <location>
        <begin position="1"/>
        <end position="20"/>
    </location>
</feature>
<organism evidence="4 5">
    <name type="scientific">Triplophysa tibetana</name>
    <dbReference type="NCBI Taxonomy" id="1572043"/>
    <lineage>
        <taxon>Eukaryota</taxon>
        <taxon>Metazoa</taxon>
        <taxon>Chordata</taxon>
        <taxon>Craniata</taxon>
        <taxon>Vertebrata</taxon>
        <taxon>Euteleostomi</taxon>
        <taxon>Actinopterygii</taxon>
        <taxon>Neopterygii</taxon>
        <taxon>Teleostei</taxon>
        <taxon>Ostariophysi</taxon>
        <taxon>Cypriniformes</taxon>
        <taxon>Nemacheilidae</taxon>
        <taxon>Triplophysa</taxon>
    </lineage>
</organism>
<reference evidence="4 5" key="1">
    <citation type="journal article" date="2019" name="Mol. Ecol. Resour.">
        <title>Chromosome-level genome assembly of Triplophysa tibetana, a fish adapted to the harsh high-altitude environment of the Tibetan Plateau.</title>
        <authorList>
            <person name="Yang X."/>
            <person name="Liu H."/>
            <person name="Ma Z."/>
            <person name="Zou Y."/>
            <person name="Zou M."/>
            <person name="Mao Y."/>
            <person name="Li X."/>
            <person name="Wang H."/>
            <person name="Chen T."/>
            <person name="Wang W."/>
            <person name="Yang R."/>
        </authorList>
    </citation>
    <scope>NUCLEOTIDE SEQUENCE [LARGE SCALE GENOMIC DNA]</scope>
    <source>
        <strain evidence="4">TTIB1903HZAU</strain>
        <tissue evidence="4">Muscle</tissue>
    </source>
</reference>
<accession>A0A5A9N459</accession>
<dbReference type="InterPro" id="IPR002345">
    <property type="entry name" value="Lipocalin"/>
</dbReference>
<name>A0A5A9N459_9TELE</name>
<dbReference type="InterPro" id="IPR012674">
    <property type="entry name" value="Calycin"/>
</dbReference>
<dbReference type="AlphaFoldDB" id="A0A5A9N459"/>
<gene>
    <name evidence="4" type="ORF">E1301_Tti000893</name>
</gene>
<dbReference type="Pfam" id="PF00061">
    <property type="entry name" value="Lipocalin"/>
    <property type="match status" value="1"/>
</dbReference>
<keyword evidence="5" id="KW-1185">Reference proteome</keyword>
<comment type="similarity">
    <text evidence="1">Belongs to the calycin superfamily. Lipocalin family.</text>
</comment>
<evidence type="ECO:0000313" key="5">
    <source>
        <dbReference type="Proteomes" id="UP000324632"/>
    </source>
</evidence>
<evidence type="ECO:0000259" key="3">
    <source>
        <dbReference type="Pfam" id="PF00061"/>
    </source>
</evidence>
<dbReference type="SUPFAM" id="SSF50814">
    <property type="entry name" value="Lipocalins"/>
    <property type="match status" value="1"/>
</dbReference>
<dbReference type="EMBL" id="SOYY01000022">
    <property type="protein sequence ID" value="KAA0704792.1"/>
    <property type="molecule type" value="Genomic_DNA"/>
</dbReference>
<protein>
    <submittedName>
        <fullName evidence="4">Lipocalin</fullName>
    </submittedName>
</protein>
<evidence type="ECO:0000256" key="1">
    <source>
        <dbReference type="ARBA" id="ARBA00006889"/>
    </source>
</evidence>
<dbReference type="Gene3D" id="2.40.128.20">
    <property type="match status" value="1"/>
</dbReference>